<proteinExistence type="predicted"/>
<evidence type="ECO:0000313" key="3">
    <source>
        <dbReference type="EMBL" id="AKJ87271.1"/>
    </source>
</evidence>
<dbReference type="GO" id="GO:0006629">
    <property type="term" value="P:lipid metabolic process"/>
    <property type="evidence" value="ECO:0007669"/>
    <property type="project" value="UniProtKB-KW"/>
</dbReference>
<dbReference type="EMBL" id="KP347776">
    <property type="protein sequence ID" value="AKJ87271.1"/>
    <property type="molecule type" value="Genomic_DNA"/>
</dbReference>
<organism evidence="3">
    <name type="scientific">uncultured organism</name>
    <dbReference type="NCBI Taxonomy" id="155900"/>
    <lineage>
        <taxon>unclassified sequences</taxon>
        <taxon>environmental samples</taxon>
    </lineage>
</organism>
<feature type="domain" description="PNPLA" evidence="2">
    <location>
        <begin position="103"/>
        <end position="299"/>
    </location>
</feature>
<accession>A0A0G3FJ83</accession>
<dbReference type="InterPro" id="IPR016035">
    <property type="entry name" value="Acyl_Trfase/lysoPLipase"/>
</dbReference>
<evidence type="ECO:0000256" key="1">
    <source>
        <dbReference type="ARBA" id="ARBA00023098"/>
    </source>
</evidence>
<sequence>MARACIGARSNMPQDDLCKPGAVPGLRGGIRLLAGILMAVAISGCATLERLPAVTYAEARQIDILDTPDARFYVSDTKRIYDVAIKAYQRSSRTRPAQTRNFIALSGGGDDGAFGAGLLVGWSAHGNRPEFDMVTGVSTGALSAPFVFLGRAYDQRLAGMYTETNAGDIFQRRPLLIAAVTSDSLVDNAPLRKLIESNVDTAMVQKIAEEYGKGRLLFVLTTNLDQSRPVIWNIGAIAATNNPKARDLIIDVLLASASIPAVFPPVMLDVTVDGQKRQEMHVDGGTVAQVFFYPPSFSIRGAAARLGVDAQKLRERRRVAYVVRNGRFFRPDESVQLKTMAIAKEALSTMTMSSGINDTYRMYTLARRDGVDFNLASIGEDFTVPYKGPFDPGYMQALFAYGYEQGRAGYRWKKVPPGYTN</sequence>
<keyword evidence="1" id="KW-0443">Lipid metabolism</keyword>
<dbReference type="PROSITE" id="PS51635">
    <property type="entry name" value="PNPLA"/>
    <property type="match status" value="1"/>
</dbReference>
<dbReference type="AlphaFoldDB" id="A0A0G3FJ83"/>
<protein>
    <recommendedName>
        <fullName evidence="2">PNPLA domain-containing protein</fullName>
    </recommendedName>
</protein>
<name>A0A0G3FJ83_9ZZZZ</name>
<reference evidence="3" key="1">
    <citation type="submission" date="2014-12" db="EMBL/GenBank/DDBJ databases">
        <title>Investigation of esterase diversity in environmental metagenomes.</title>
        <authorList>
            <person name="Popovic A."/>
            <person name="Tchigvintsev A."/>
            <person name="Nocek B."/>
            <person name="Hajighasemi M."/>
            <person name="Brown G."/>
            <person name="Xu X."/>
            <person name="Li H."/>
            <person name="Glinos J."/>
            <person name="Yim V."/>
            <person name="Pelletier E."/>
            <person name="Chernikova T.N."/>
            <person name="Golyshina O.V."/>
            <person name="Tran H."/>
            <person name="Le Paslier D."/>
            <person name="Yakimov M.M."/>
            <person name="Savchenko A."/>
            <person name="Golyshin P.N."/>
            <person name="Yakunin A.F."/>
        </authorList>
    </citation>
    <scope>NUCLEOTIDE SEQUENCE</scope>
</reference>
<evidence type="ECO:0000259" key="2">
    <source>
        <dbReference type="PROSITE" id="PS51635"/>
    </source>
</evidence>
<dbReference type="SMR" id="A0A0G3FJ83"/>
<dbReference type="Pfam" id="PF01734">
    <property type="entry name" value="Patatin"/>
    <property type="match status" value="1"/>
</dbReference>
<dbReference type="Gene3D" id="3.40.1090.10">
    <property type="entry name" value="Cytosolic phospholipase A2 catalytic domain"/>
    <property type="match status" value="1"/>
</dbReference>
<dbReference type="SUPFAM" id="SSF52151">
    <property type="entry name" value="FabD/lysophospholipase-like"/>
    <property type="match status" value="1"/>
</dbReference>
<dbReference type="InterPro" id="IPR002641">
    <property type="entry name" value="PNPLA_dom"/>
</dbReference>